<evidence type="ECO:0000313" key="2">
    <source>
        <dbReference type="Proteomes" id="UP000091857"/>
    </source>
</evidence>
<organism evidence="1 2">
    <name type="scientific">Manihot esculenta</name>
    <name type="common">Cassava</name>
    <name type="synonym">Jatropha manihot</name>
    <dbReference type="NCBI Taxonomy" id="3983"/>
    <lineage>
        <taxon>Eukaryota</taxon>
        <taxon>Viridiplantae</taxon>
        <taxon>Streptophyta</taxon>
        <taxon>Embryophyta</taxon>
        <taxon>Tracheophyta</taxon>
        <taxon>Spermatophyta</taxon>
        <taxon>Magnoliopsida</taxon>
        <taxon>eudicotyledons</taxon>
        <taxon>Gunneridae</taxon>
        <taxon>Pentapetalae</taxon>
        <taxon>rosids</taxon>
        <taxon>fabids</taxon>
        <taxon>Malpighiales</taxon>
        <taxon>Euphorbiaceae</taxon>
        <taxon>Crotonoideae</taxon>
        <taxon>Manihoteae</taxon>
        <taxon>Manihot</taxon>
    </lineage>
</organism>
<keyword evidence="2" id="KW-1185">Reference proteome</keyword>
<proteinExistence type="predicted"/>
<reference evidence="2" key="1">
    <citation type="journal article" date="2016" name="Nat. Biotechnol.">
        <title>Sequencing wild and cultivated cassava and related species reveals extensive interspecific hybridization and genetic diversity.</title>
        <authorList>
            <person name="Bredeson J.V."/>
            <person name="Lyons J.B."/>
            <person name="Prochnik S.E."/>
            <person name="Wu G.A."/>
            <person name="Ha C.M."/>
            <person name="Edsinger-Gonzales E."/>
            <person name="Grimwood J."/>
            <person name="Schmutz J."/>
            <person name="Rabbi I.Y."/>
            <person name="Egesi C."/>
            <person name="Nauluvula P."/>
            <person name="Lebot V."/>
            <person name="Ndunguru J."/>
            <person name="Mkamilo G."/>
            <person name="Bart R.S."/>
            <person name="Setter T.L."/>
            <person name="Gleadow R.M."/>
            <person name="Kulakow P."/>
            <person name="Ferguson M.E."/>
            <person name="Rounsley S."/>
            <person name="Rokhsar D.S."/>
        </authorList>
    </citation>
    <scope>NUCLEOTIDE SEQUENCE [LARGE SCALE GENOMIC DNA]</scope>
    <source>
        <strain evidence="2">cv. AM560-2</strain>
    </source>
</reference>
<gene>
    <name evidence="1" type="ORF">MANES_18G136300v8</name>
</gene>
<accession>A0ACB7G125</accession>
<protein>
    <submittedName>
        <fullName evidence="1">Uncharacterized protein</fullName>
    </submittedName>
</protein>
<sequence length="285" mass="32310">MPFVFMPSSTLPSLAPNSFQVRREPYFFKTGGNNNNNNNNNTHGLPPPHSDHKPTLLPALAPLPPSADDGLVKSEIIPGLRSGKNVDPNMDPKKLKRIISNRVSAQKSRMKKVQYVTEMERKAKALETEIAMLHPQVAMYRNQQQLLQMEHNRLNQEMSSRTTSKILKDAEIEENKAEVNRLRQLHLALQQKRMQEQMMNMVPAWKHGFEQMMNHSAGEVDFMNSNNAENGDKATEMEEQQLVGQMWMPTVVAAPMLQQKILKTNSNLGGIEHINFSQNPHGSVI</sequence>
<evidence type="ECO:0000313" key="1">
    <source>
        <dbReference type="EMBL" id="KAG8633795.1"/>
    </source>
</evidence>
<name>A0ACB7G125_MANES</name>
<dbReference type="EMBL" id="CM004404">
    <property type="protein sequence ID" value="KAG8633795.1"/>
    <property type="molecule type" value="Genomic_DNA"/>
</dbReference>
<comment type="caution">
    <text evidence="1">The sequence shown here is derived from an EMBL/GenBank/DDBJ whole genome shotgun (WGS) entry which is preliminary data.</text>
</comment>
<dbReference type="Proteomes" id="UP000091857">
    <property type="component" value="Chromosome 18"/>
</dbReference>